<gene>
    <name evidence="2" type="ORF">EBB45_00455</name>
</gene>
<dbReference type="OrthoDB" id="2738944at2"/>
<keyword evidence="1" id="KW-0472">Membrane</keyword>
<protein>
    <submittedName>
        <fullName evidence="2">Uncharacterized protein</fullName>
    </submittedName>
</protein>
<evidence type="ECO:0000313" key="3">
    <source>
        <dbReference type="Proteomes" id="UP000274033"/>
    </source>
</evidence>
<keyword evidence="1" id="KW-1133">Transmembrane helix</keyword>
<sequence>MLNYFIYLTATIFVLGVGLLILSVTGNVSIWYGIELIRGSVFVFMIGLFIDILDGEMKKRKARKTYEEIL</sequence>
<feature type="transmembrane region" description="Helical" evidence="1">
    <location>
        <begin position="5"/>
        <end position="24"/>
    </location>
</feature>
<proteinExistence type="predicted"/>
<dbReference type="RefSeq" id="WP_124761522.1">
    <property type="nucleotide sequence ID" value="NZ_JAFBDY010000001.1"/>
</dbReference>
<evidence type="ECO:0000256" key="1">
    <source>
        <dbReference type="SAM" id="Phobius"/>
    </source>
</evidence>
<dbReference type="EMBL" id="RRCT01000001">
    <property type="protein sequence ID" value="RQW76060.1"/>
    <property type="molecule type" value="Genomic_DNA"/>
</dbReference>
<feature type="transmembrane region" description="Helical" evidence="1">
    <location>
        <begin position="30"/>
        <end position="53"/>
    </location>
</feature>
<accession>A0A3N9UJA5</accession>
<dbReference type="Proteomes" id="UP000274033">
    <property type="component" value="Unassembled WGS sequence"/>
</dbReference>
<evidence type="ECO:0000313" key="2">
    <source>
        <dbReference type="EMBL" id="RQW76060.1"/>
    </source>
</evidence>
<comment type="caution">
    <text evidence="2">The sequence shown here is derived from an EMBL/GenBank/DDBJ whole genome shotgun (WGS) entry which is preliminary data.</text>
</comment>
<name>A0A3N9UJA5_9BACI</name>
<keyword evidence="3" id="KW-1185">Reference proteome</keyword>
<reference evidence="2 3" key="1">
    <citation type="journal article" date="2013" name="J. Microbiol.">
        <title>Lysinibacillus chungkukjangi sp. nov., isolated from Chungkukjang, Korean fermented soybean food.</title>
        <authorList>
            <person name="Kim S.J."/>
            <person name="Jang Y.H."/>
            <person name="Hamada M."/>
            <person name="Ahn J.H."/>
            <person name="Weon H.Y."/>
            <person name="Suzuki K."/>
            <person name="Whang K.S."/>
            <person name="Kwon S.W."/>
        </authorList>
    </citation>
    <scope>NUCLEOTIDE SEQUENCE [LARGE SCALE GENOMIC DNA]</scope>
    <source>
        <strain evidence="2 3">MCCC 1A12701</strain>
    </source>
</reference>
<keyword evidence="1" id="KW-0812">Transmembrane</keyword>
<organism evidence="2 3">
    <name type="scientific">Lysinibacillus composti</name>
    <dbReference type="NCBI Taxonomy" id="720633"/>
    <lineage>
        <taxon>Bacteria</taxon>
        <taxon>Bacillati</taxon>
        <taxon>Bacillota</taxon>
        <taxon>Bacilli</taxon>
        <taxon>Bacillales</taxon>
        <taxon>Bacillaceae</taxon>
        <taxon>Lysinibacillus</taxon>
    </lineage>
</organism>
<dbReference type="AlphaFoldDB" id="A0A3N9UJA5"/>